<dbReference type="EMBL" id="JAAIUW010000010">
    <property type="protein sequence ID" value="KAF7812892.1"/>
    <property type="molecule type" value="Genomic_DNA"/>
</dbReference>
<feature type="domain" description="Arabidopsis retrotransposon Orf1 C-terminal" evidence="2">
    <location>
        <begin position="46"/>
        <end position="172"/>
    </location>
</feature>
<comment type="caution">
    <text evidence="3">The sequence shown here is derived from an EMBL/GenBank/DDBJ whole genome shotgun (WGS) entry which is preliminary data.</text>
</comment>
<dbReference type="AlphaFoldDB" id="A0A834T0X5"/>
<name>A0A834T0X5_9FABA</name>
<sequence>MVRTKNPNYRNLPSVSAELTIEPKHEIVSEQPRKATRCKQGTRANQSEHTNKATQAAIQTAEWEAMYEQIQRAPIVPCKYIDPHTLDALNITDDVHTLMENIGWMKFMNIQCPIAPEAVREFYSTFRLNLKRTIRIDTPAIVQFQMLERHFSLSLLQFNKILGFCDEEDDESSIGDFLCDYPDDFDQNKACRELTGCSTTIYNPRLTNDTALANNALKYIHRFLAYSFSGRKDSLGLLTKTELFFLWCMDGTYIFRSLTHGGPSGDAPHPSSSSQTTMEGIIASLARMEAQLAQNTADIQELRTLLPNHNKTSGKSPPLFYIYCIENNAHPKCGGISFDYS</sequence>
<reference evidence="3" key="1">
    <citation type="submission" date="2020-09" db="EMBL/GenBank/DDBJ databases">
        <title>Genome-Enabled Discovery of Anthraquinone Biosynthesis in Senna tora.</title>
        <authorList>
            <person name="Kang S.-H."/>
            <person name="Pandey R.P."/>
            <person name="Lee C.-M."/>
            <person name="Sim J.-S."/>
            <person name="Jeong J.-T."/>
            <person name="Choi B.-S."/>
            <person name="Jung M."/>
            <person name="Ginzburg D."/>
            <person name="Zhao K."/>
            <person name="Won S.Y."/>
            <person name="Oh T.-J."/>
            <person name="Yu Y."/>
            <person name="Kim N.-H."/>
            <person name="Lee O.R."/>
            <person name="Lee T.-H."/>
            <person name="Bashyal P."/>
            <person name="Kim T.-S."/>
            <person name="Lee W.-H."/>
            <person name="Kawkins C."/>
            <person name="Kim C.-K."/>
            <person name="Kim J.S."/>
            <person name="Ahn B.O."/>
            <person name="Rhee S.Y."/>
            <person name="Sohng J.K."/>
        </authorList>
    </citation>
    <scope>NUCLEOTIDE SEQUENCE</scope>
    <source>
        <tissue evidence="3">Leaf</tissue>
    </source>
</reference>
<dbReference type="Pfam" id="PF03078">
    <property type="entry name" value="ATHILA"/>
    <property type="match status" value="1"/>
</dbReference>
<evidence type="ECO:0000259" key="2">
    <source>
        <dbReference type="Pfam" id="PF03078"/>
    </source>
</evidence>
<feature type="region of interest" description="Disordered" evidence="1">
    <location>
        <begin position="31"/>
        <end position="52"/>
    </location>
</feature>
<keyword evidence="3" id="KW-0696">RNA-directed RNA polymerase</keyword>
<keyword evidence="4" id="KW-1185">Reference proteome</keyword>
<dbReference type="Proteomes" id="UP000634136">
    <property type="component" value="Unassembled WGS sequence"/>
</dbReference>
<proteinExistence type="predicted"/>
<protein>
    <submittedName>
        <fullName evidence="3">Putative RNA-dependent RNA polymerase 1</fullName>
    </submittedName>
</protein>
<dbReference type="GO" id="GO:0003968">
    <property type="term" value="F:RNA-directed RNA polymerase activity"/>
    <property type="evidence" value="ECO:0007669"/>
    <property type="project" value="UniProtKB-KW"/>
</dbReference>
<evidence type="ECO:0000256" key="1">
    <source>
        <dbReference type="SAM" id="MobiDB-lite"/>
    </source>
</evidence>
<feature type="compositionally biased region" description="Polar residues" evidence="1">
    <location>
        <begin position="42"/>
        <end position="52"/>
    </location>
</feature>
<gene>
    <name evidence="3" type="ORF">G2W53_033868</name>
</gene>
<accession>A0A834T0X5</accession>
<keyword evidence="3" id="KW-0548">Nucleotidyltransferase</keyword>
<dbReference type="OrthoDB" id="1423700at2759"/>
<keyword evidence="3" id="KW-0808">Transferase</keyword>
<evidence type="ECO:0000313" key="4">
    <source>
        <dbReference type="Proteomes" id="UP000634136"/>
    </source>
</evidence>
<evidence type="ECO:0000313" key="3">
    <source>
        <dbReference type="EMBL" id="KAF7812892.1"/>
    </source>
</evidence>
<dbReference type="InterPro" id="IPR004312">
    <property type="entry name" value="ATHILA_Orf1_C"/>
</dbReference>
<organism evidence="3 4">
    <name type="scientific">Senna tora</name>
    <dbReference type="NCBI Taxonomy" id="362788"/>
    <lineage>
        <taxon>Eukaryota</taxon>
        <taxon>Viridiplantae</taxon>
        <taxon>Streptophyta</taxon>
        <taxon>Embryophyta</taxon>
        <taxon>Tracheophyta</taxon>
        <taxon>Spermatophyta</taxon>
        <taxon>Magnoliopsida</taxon>
        <taxon>eudicotyledons</taxon>
        <taxon>Gunneridae</taxon>
        <taxon>Pentapetalae</taxon>
        <taxon>rosids</taxon>
        <taxon>fabids</taxon>
        <taxon>Fabales</taxon>
        <taxon>Fabaceae</taxon>
        <taxon>Caesalpinioideae</taxon>
        <taxon>Cassia clade</taxon>
        <taxon>Senna</taxon>
    </lineage>
</organism>